<organism evidence="2 3">
    <name type="scientific">Tetrapyrgos nigripes</name>
    <dbReference type="NCBI Taxonomy" id="182062"/>
    <lineage>
        <taxon>Eukaryota</taxon>
        <taxon>Fungi</taxon>
        <taxon>Dikarya</taxon>
        <taxon>Basidiomycota</taxon>
        <taxon>Agaricomycotina</taxon>
        <taxon>Agaricomycetes</taxon>
        <taxon>Agaricomycetidae</taxon>
        <taxon>Agaricales</taxon>
        <taxon>Marasmiineae</taxon>
        <taxon>Marasmiaceae</taxon>
        <taxon>Tetrapyrgos</taxon>
    </lineage>
</organism>
<dbReference type="InterPro" id="IPR032675">
    <property type="entry name" value="LRR_dom_sf"/>
</dbReference>
<dbReference type="SUPFAM" id="SSF52047">
    <property type="entry name" value="RNI-like"/>
    <property type="match status" value="1"/>
</dbReference>
<name>A0A8H5F031_9AGAR</name>
<dbReference type="Gene3D" id="3.80.10.10">
    <property type="entry name" value="Ribonuclease Inhibitor"/>
    <property type="match status" value="1"/>
</dbReference>
<accession>A0A8H5F031</accession>
<dbReference type="EMBL" id="JAACJM010000450">
    <property type="protein sequence ID" value="KAF5318328.1"/>
    <property type="molecule type" value="Genomic_DNA"/>
</dbReference>
<dbReference type="AlphaFoldDB" id="A0A8H5F031"/>
<dbReference type="Gene3D" id="1.20.1280.50">
    <property type="match status" value="1"/>
</dbReference>
<evidence type="ECO:0000313" key="3">
    <source>
        <dbReference type="Proteomes" id="UP000559256"/>
    </source>
</evidence>
<gene>
    <name evidence="2" type="ORF">D9758_018288</name>
</gene>
<evidence type="ECO:0000313" key="2">
    <source>
        <dbReference type="EMBL" id="KAF5318328.1"/>
    </source>
</evidence>
<dbReference type="OrthoDB" id="3365698at2759"/>
<sequence>MAIPSNPDYPDILTSLRSNFGTYTSDVRDFSKCLHDAEYSASQIESKIISLRNEQQKIFLLIDRYRSLLAPIRRLPPEILLRVFVLCCPESKVAKEMDCPVVRLSQVCAGWRDLALKTSSLWAAMRIDLYHSKHDMLKINRMINAHLTLSRRSPLHLSFVLPHASVDKAQAVVDLLVRHCARWGSLSLDVSQGVLLYPSLAAVKDNLPLLERLELWPPSSYEIEYSTTQSILGLFSVAPMLRYLNLGSLDHASDAVETTDVQVPWAQLIDLTLWYQQPSNILRRLSQASAARTVIIDCCYVSETVQSDHALVHNMENLTICVDRFDPHFNFYLQQLTLPRLKCLCLSGEDNSKAIFPSASMLIFLTRSACSLTTLRLLNLYNSDLTVLNVLQEVPSLLHLTIHEHPIKGGDGNTTLTDHFIDRISFNHRSSSCSSHLLHHLQSLSLQVRQPFNVSSFVRMVQSRWLVSETDAKVLGLRQVELICVGTIPSEFEEAVRSLKMLKVVGLRFGLTSRDAK</sequence>
<dbReference type="Pfam" id="PF12937">
    <property type="entry name" value="F-box-like"/>
    <property type="match status" value="1"/>
</dbReference>
<protein>
    <recommendedName>
        <fullName evidence="1">F-box domain-containing protein</fullName>
    </recommendedName>
</protein>
<dbReference type="Proteomes" id="UP000559256">
    <property type="component" value="Unassembled WGS sequence"/>
</dbReference>
<comment type="caution">
    <text evidence="2">The sequence shown here is derived from an EMBL/GenBank/DDBJ whole genome shotgun (WGS) entry which is preliminary data.</text>
</comment>
<reference evidence="2 3" key="1">
    <citation type="journal article" date="2020" name="ISME J.">
        <title>Uncovering the hidden diversity of litter-decomposition mechanisms in mushroom-forming fungi.</title>
        <authorList>
            <person name="Floudas D."/>
            <person name="Bentzer J."/>
            <person name="Ahren D."/>
            <person name="Johansson T."/>
            <person name="Persson P."/>
            <person name="Tunlid A."/>
        </authorList>
    </citation>
    <scope>NUCLEOTIDE SEQUENCE [LARGE SCALE GENOMIC DNA]</scope>
    <source>
        <strain evidence="2 3">CBS 291.85</strain>
    </source>
</reference>
<proteinExistence type="predicted"/>
<evidence type="ECO:0000259" key="1">
    <source>
        <dbReference type="Pfam" id="PF12937"/>
    </source>
</evidence>
<feature type="domain" description="F-box" evidence="1">
    <location>
        <begin position="72"/>
        <end position="125"/>
    </location>
</feature>
<keyword evidence="3" id="KW-1185">Reference proteome</keyword>
<dbReference type="SUPFAM" id="SSF81383">
    <property type="entry name" value="F-box domain"/>
    <property type="match status" value="1"/>
</dbReference>
<dbReference type="InterPro" id="IPR001810">
    <property type="entry name" value="F-box_dom"/>
</dbReference>
<dbReference type="InterPro" id="IPR036047">
    <property type="entry name" value="F-box-like_dom_sf"/>
</dbReference>